<dbReference type="Pfam" id="PF00808">
    <property type="entry name" value="CBFD_NFYB_HMF"/>
    <property type="match status" value="1"/>
</dbReference>
<organism evidence="5 6">
    <name type="scientific">Sesamum angolense</name>
    <dbReference type="NCBI Taxonomy" id="2727404"/>
    <lineage>
        <taxon>Eukaryota</taxon>
        <taxon>Viridiplantae</taxon>
        <taxon>Streptophyta</taxon>
        <taxon>Embryophyta</taxon>
        <taxon>Tracheophyta</taxon>
        <taxon>Spermatophyta</taxon>
        <taxon>Magnoliopsida</taxon>
        <taxon>eudicotyledons</taxon>
        <taxon>Gunneridae</taxon>
        <taxon>Pentapetalae</taxon>
        <taxon>asterids</taxon>
        <taxon>lamiids</taxon>
        <taxon>Lamiales</taxon>
        <taxon>Pedaliaceae</taxon>
        <taxon>Sesamum</taxon>
    </lineage>
</organism>
<dbReference type="PANTHER" id="PTHR11800">
    <property type="entry name" value="DNA-DIRECTED RNA POLYMERASE"/>
    <property type="match status" value="1"/>
</dbReference>
<dbReference type="GO" id="GO:0006351">
    <property type="term" value="P:DNA-templated transcription"/>
    <property type="evidence" value="ECO:0007669"/>
    <property type="project" value="InterPro"/>
</dbReference>
<name>A0AAE1WSC5_9LAMI</name>
<dbReference type="SUPFAM" id="SSF47113">
    <property type="entry name" value="Histone-fold"/>
    <property type="match status" value="1"/>
</dbReference>
<dbReference type="GO" id="GO:0005736">
    <property type="term" value="C:RNA polymerase I complex"/>
    <property type="evidence" value="ECO:0007669"/>
    <property type="project" value="TreeGrafter"/>
</dbReference>
<dbReference type="Gene3D" id="3.30.1360.10">
    <property type="entry name" value="RNA polymerase, RBP11-like subunit"/>
    <property type="match status" value="2"/>
</dbReference>
<reference evidence="5" key="2">
    <citation type="journal article" date="2024" name="Plant">
        <title>Genomic evolution and insights into agronomic trait innovations of Sesamum species.</title>
        <authorList>
            <person name="Miao H."/>
            <person name="Wang L."/>
            <person name="Qu L."/>
            <person name="Liu H."/>
            <person name="Sun Y."/>
            <person name="Le M."/>
            <person name="Wang Q."/>
            <person name="Wei S."/>
            <person name="Zheng Y."/>
            <person name="Lin W."/>
            <person name="Duan Y."/>
            <person name="Cao H."/>
            <person name="Xiong S."/>
            <person name="Wang X."/>
            <person name="Wei L."/>
            <person name="Li C."/>
            <person name="Ma Q."/>
            <person name="Ju M."/>
            <person name="Zhao R."/>
            <person name="Li G."/>
            <person name="Mu C."/>
            <person name="Tian Q."/>
            <person name="Mei H."/>
            <person name="Zhang T."/>
            <person name="Gao T."/>
            <person name="Zhang H."/>
        </authorList>
    </citation>
    <scope>NUCLEOTIDE SEQUENCE</scope>
    <source>
        <strain evidence="5">K16</strain>
    </source>
</reference>
<dbReference type="InterPro" id="IPR009072">
    <property type="entry name" value="Histone-fold"/>
</dbReference>
<dbReference type="GO" id="GO:0003899">
    <property type="term" value="F:DNA-directed RNA polymerase activity"/>
    <property type="evidence" value="ECO:0007669"/>
    <property type="project" value="InterPro"/>
</dbReference>
<feature type="domain" description="DNA-directed RNA polymerase RpoA/D/Rpb3-type" evidence="4">
    <location>
        <begin position="258"/>
        <end position="415"/>
    </location>
</feature>
<dbReference type="GO" id="GO:0005666">
    <property type="term" value="C:RNA polymerase III complex"/>
    <property type="evidence" value="ECO:0007669"/>
    <property type="project" value="TreeGrafter"/>
</dbReference>
<dbReference type="InterPro" id="IPR003958">
    <property type="entry name" value="CBFA_NFYB_domain"/>
</dbReference>
<evidence type="ECO:0000313" key="5">
    <source>
        <dbReference type="EMBL" id="KAK4398640.1"/>
    </source>
</evidence>
<feature type="signal peptide" evidence="3">
    <location>
        <begin position="1"/>
        <end position="16"/>
    </location>
</feature>
<dbReference type="PRINTS" id="PR00615">
    <property type="entry name" value="CCAATSUBUNTA"/>
</dbReference>
<feature type="chain" id="PRO_5042277297" evidence="3">
    <location>
        <begin position="17"/>
        <end position="417"/>
    </location>
</feature>
<dbReference type="FunFam" id="3.30.1360.10:FF:000005">
    <property type="entry name" value="Dna-directed rna polymerases i and iii subunit"/>
    <property type="match status" value="1"/>
</dbReference>
<dbReference type="Proteomes" id="UP001289374">
    <property type="component" value="Unassembled WGS sequence"/>
</dbReference>
<dbReference type="GO" id="GO:0046982">
    <property type="term" value="F:protein heterodimerization activity"/>
    <property type="evidence" value="ECO:0007669"/>
    <property type="project" value="InterPro"/>
</dbReference>
<accession>A0AAE1WSC5</accession>
<evidence type="ECO:0000256" key="3">
    <source>
        <dbReference type="SAM" id="SignalP"/>
    </source>
</evidence>
<dbReference type="Gene3D" id="1.10.20.10">
    <property type="entry name" value="Histone, subunit A"/>
    <property type="match status" value="1"/>
</dbReference>
<dbReference type="InterPro" id="IPR050518">
    <property type="entry name" value="Rpo3/RPB3_RNA_Pol_subunit"/>
</dbReference>
<sequence length="417" mass="47187">MFGIILLLAQLGIVIREPSAAPANNAADLNPEQTFKRDPDQYMPIANVIRIMRRILPAHAKIADDAKETIQECVSEFIGFITSEANEKCHREYRKTITPDDVLSAMGTLGFDNYAEPLTLYLNKYRAQDPERASMHQLPFIRHGAGLVQPRPVAQMLVARPPPPQVPQQPALRFAPPARFAVDGGNYAALPQIGNYFVGNEGGGESSSGGYHYDPYRQFRRRIYILRCIFVDGRDNSLRLEEFRSSFKVEVISLTEDDMEFDMIGIDAAIANAFRRILIAEEIELEAHAVKGMGKTHAKWSPVATAWYRMLPEIVFLQEIEDEKAEELVKKCPVRVFDIEDIGKGRKRATVARHRSCTLCRECIRGDDWDKRVALRRVKDHFIFTIESAGALPPEVLFTEAVKILEDKCERVITELS</sequence>
<keyword evidence="6" id="KW-1185">Reference proteome</keyword>
<dbReference type="SMART" id="SM00662">
    <property type="entry name" value="RPOLD"/>
    <property type="match status" value="1"/>
</dbReference>
<gene>
    <name evidence="5" type="ORF">Sango_1339500</name>
</gene>
<evidence type="ECO:0000259" key="4">
    <source>
        <dbReference type="SMART" id="SM00662"/>
    </source>
</evidence>
<evidence type="ECO:0000256" key="2">
    <source>
        <dbReference type="ARBA" id="ARBA00023163"/>
    </source>
</evidence>
<dbReference type="CDD" id="cd22907">
    <property type="entry name" value="HFD_NFYB"/>
    <property type="match status" value="1"/>
</dbReference>
<dbReference type="SUPFAM" id="SSF55257">
    <property type="entry name" value="RBP11-like subunits of RNA polymerase"/>
    <property type="match status" value="1"/>
</dbReference>
<keyword evidence="3" id="KW-0732">Signal</keyword>
<protein>
    <submittedName>
        <fullName evidence="5">Nuclear transcription factor Y subunit B-6</fullName>
    </submittedName>
</protein>
<dbReference type="Pfam" id="PF01193">
    <property type="entry name" value="RNA_pol_L"/>
    <property type="match status" value="1"/>
</dbReference>
<dbReference type="InterPro" id="IPR011263">
    <property type="entry name" value="DNA-dir_RNA_pol_RpoA/D/Rpb3"/>
</dbReference>
<keyword evidence="1" id="KW-0240">DNA-directed RNA polymerase</keyword>
<dbReference type="EMBL" id="JACGWL010000007">
    <property type="protein sequence ID" value="KAK4398640.1"/>
    <property type="molecule type" value="Genomic_DNA"/>
</dbReference>
<comment type="caution">
    <text evidence="5">The sequence shown here is derived from an EMBL/GenBank/DDBJ whole genome shotgun (WGS) entry which is preliminary data.</text>
</comment>
<dbReference type="InterPro" id="IPR036603">
    <property type="entry name" value="RBP11-like"/>
</dbReference>
<dbReference type="AlphaFoldDB" id="A0AAE1WSC5"/>
<keyword evidence="2" id="KW-0804">Transcription</keyword>
<dbReference type="PANTHER" id="PTHR11800:SF13">
    <property type="entry name" value="DNA-DIRECTED RNA POLYMERASES I AND III SUBUNIT RPAC1"/>
    <property type="match status" value="1"/>
</dbReference>
<evidence type="ECO:0000256" key="1">
    <source>
        <dbReference type="ARBA" id="ARBA00022478"/>
    </source>
</evidence>
<proteinExistence type="predicted"/>
<reference evidence="5" key="1">
    <citation type="submission" date="2020-06" db="EMBL/GenBank/DDBJ databases">
        <authorList>
            <person name="Li T."/>
            <person name="Hu X."/>
            <person name="Zhang T."/>
            <person name="Song X."/>
            <person name="Zhang H."/>
            <person name="Dai N."/>
            <person name="Sheng W."/>
            <person name="Hou X."/>
            <person name="Wei L."/>
        </authorList>
    </citation>
    <scope>NUCLEOTIDE SEQUENCE</scope>
    <source>
        <strain evidence="5">K16</strain>
        <tissue evidence="5">Leaf</tissue>
    </source>
</reference>
<evidence type="ECO:0000313" key="6">
    <source>
        <dbReference type="Proteomes" id="UP001289374"/>
    </source>
</evidence>